<dbReference type="AlphaFoldDB" id="A0AA38GBD3"/>
<dbReference type="InterPro" id="IPR044631">
    <property type="entry name" value="ETO1-like"/>
</dbReference>
<protein>
    <submittedName>
        <fullName evidence="1">Uncharacterized protein</fullName>
    </submittedName>
</protein>
<evidence type="ECO:0000313" key="1">
    <source>
        <dbReference type="EMBL" id="KAH9318658.1"/>
    </source>
</evidence>
<feature type="non-terminal residue" evidence="1">
    <location>
        <position position="65"/>
    </location>
</feature>
<proteinExistence type="predicted"/>
<accession>A0AA38GBD3</accession>
<keyword evidence="2" id="KW-1185">Reference proteome</keyword>
<organism evidence="1 2">
    <name type="scientific">Taxus chinensis</name>
    <name type="common">Chinese yew</name>
    <name type="synonym">Taxus wallichiana var. chinensis</name>
    <dbReference type="NCBI Taxonomy" id="29808"/>
    <lineage>
        <taxon>Eukaryota</taxon>
        <taxon>Viridiplantae</taxon>
        <taxon>Streptophyta</taxon>
        <taxon>Embryophyta</taxon>
        <taxon>Tracheophyta</taxon>
        <taxon>Spermatophyta</taxon>
        <taxon>Pinopsida</taxon>
        <taxon>Pinidae</taxon>
        <taxon>Conifers II</taxon>
        <taxon>Cupressales</taxon>
        <taxon>Taxaceae</taxon>
        <taxon>Taxus</taxon>
    </lineage>
</organism>
<sequence>MMDLNMAIELDLTIPYPYRFRAATLMDENKVHIAIAEINRILGFKVSPECLELRAWFFLALLDYE</sequence>
<dbReference type="EMBL" id="JAHRHJ020000004">
    <property type="protein sequence ID" value="KAH9318658.1"/>
    <property type="molecule type" value="Genomic_DNA"/>
</dbReference>
<evidence type="ECO:0000313" key="2">
    <source>
        <dbReference type="Proteomes" id="UP000824469"/>
    </source>
</evidence>
<dbReference type="PANTHER" id="PTHR44203:SF8">
    <property type="entry name" value="ETHYLENE-OVERPRODUCTION PROTEIN 1"/>
    <property type="match status" value="1"/>
</dbReference>
<gene>
    <name evidence="1" type="ORF">KI387_020427</name>
</gene>
<dbReference type="PANTHER" id="PTHR44203">
    <property type="entry name" value="ETO1-RELATED"/>
    <property type="match status" value="1"/>
</dbReference>
<name>A0AA38GBD3_TAXCH</name>
<dbReference type="Proteomes" id="UP000824469">
    <property type="component" value="Unassembled WGS sequence"/>
</dbReference>
<comment type="caution">
    <text evidence="1">The sequence shown here is derived from an EMBL/GenBank/DDBJ whole genome shotgun (WGS) entry which is preliminary data.</text>
</comment>
<dbReference type="GO" id="GO:0010105">
    <property type="term" value="P:negative regulation of ethylene-activated signaling pathway"/>
    <property type="evidence" value="ECO:0007669"/>
    <property type="project" value="InterPro"/>
</dbReference>
<reference evidence="1 2" key="1">
    <citation type="journal article" date="2021" name="Nat. Plants">
        <title>The Taxus genome provides insights into paclitaxel biosynthesis.</title>
        <authorList>
            <person name="Xiong X."/>
            <person name="Gou J."/>
            <person name="Liao Q."/>
            <person name="Li Y."/>
            <person name="Zhou Q."/>
            <person name="Bi G."/>
            <person name="Li C."/>
            <person name="Du R."/>
            <person name="Wang X."/>
            <person name="Sun T."/>
            <person name="Guo L."/>
            <person name="Liang H."/>
            <person name="Lu P."/>
            <person name="Wu Y."/>
            <person name="Zhang Z."/>
            <person name="Ro D.K."/>
            <person name="Shang Y."/>
            <person name="Huang S."/>
            <person name="Yan J."/>
        </authorList>
    </citation>
    <scope>NUCLEOTIDE SEQUENCE [LARGE SCALE GENOMIC DNA]</scope>
    <source>
        <strain evidence="1">Ta-2019</strain>
    </source>
</reference>